<evidence type="ECO:0000313" key="1">
    <source>
        <dbReference type="EMBL" id="MBW0476145.1"/>
    </source>
</evidence>
<gene>
    <name evidence="1" type="ORF">O181_015860</name>
</gene>
<dbReference type="SUPFAM" id="SSF53098">
    <property type="entry name" value="Ribonuclease H-like"/>
    <property type="match status" value="1"/>
</dbReference>
<name>A0A9Q3C4P5_9BASI</name>
<dbReference type="PANTHER" id="PTHR37984">
    <property type="entry name" value="PROTEIN CBG26694"/>
    <property type="match status" value="1"/>
</dbReference>
<proteinExistence type="predicted"/>
<dbReference type="InterPro" id="IPR050951">
    <property type="entry name" value="Retrovirus_Pol_polyprotein"/>
</dbReference>
<dbReference type="PANTHER" id="PTHR37984:SF15">
    <property type="entry name" value="INTEGRASE CATALYTIC DOMAIN-CONTAINING PROTEIN"/>
    <property type="match status" value="1"/>
</dbReference>
<dbReference type="GO" id="GO:0003676">
    <property type="term" value="F:nucleic acid binding"/>
    <property type="evidence" value="ECO:0007669"/>
    <property type="project" value="InterPro"/>
</dbReference>
<dbReference type="EMBL" id="AVOT02004360">
    <property type="protein sequence ID" value="MBW0476145.1"/>
    <property type="molecule type" value="Genomic_DNA"/>
</dbReference>
<dbReference type="Proteomes" id="UP000765509">
    <property type="component" value="Unassembled WGS sequence"/>
</dbReference>
<organism evidence="1 2">
    <name type="scientific">Austropuccinia psidii MF-1</name>
    <dbReference type="NCBI Taxonomy" id="1389203"/>
    <lineage>
        <taxon>Eukaryota</taxon>
        <taxon>Fungi</taxon>
        <taxon>Dikarya</taxon>
        <taxon>Basidiomycota</taxon>
        <taxon>Pucciniomycotina</taxon>
        <taxon>Pucciniomycetes</taxon>
        <taxon>Pucciniales</taxon>
        <taxon>Sphaerophragmiaceae</taxon>
        <taxon>Austropuccinia</taxon>
    </lineage>
</organism>
<protein>
    <recommendedName>
        <fullName evidence="3">Integrase catalytic domain-containing protein</fullName>
    </recommendedName>
</protein>
<comment type="caution">
    <text evidence="1">The sequence shown here is derived from an EMBL/GenBank/DDBJ whole genome shotgun (WGS) entry which is preliminary data.</text>
</comment>
<accession>A0A9Q3C4P5</accession>
<evidence type="ECO:0008006" key="3">
    <source>
        <dbReference type="Google" id="ProtNLM"/>
    </source>
</evidence>
<dbReference type="InterPro" id="IPR036397">
    <property type="entry name" value="RNaseH_sf"/>
</dbReference>
<dbReference type="InterPro" id="IPR012337">
    <property type="entry name" value="RNaseH-like_sf"/>
</dbReference>
<reference evidence="1" key="1">
    <citation type="submission" date="2021-03" db="EMBL/GenBank/DDBJ databases">
        <title>Draft genome sequence of rust myrtle Austropuccinia psidii MF-1, a brazilian biotype.</title>
        <authorList>
            <person name="Quecine M.C."/>
            <person name="Pachon D.M.R."/>
            <person name="Bonatelli M.L."/>
            <person name="Correr F.H."/>
            <person name="Franceschini L.M."/>
            <person name="Leite T.F."/>
            <person name="Margarido G.R.A."/>
            <person name="Almeida C.A."/>
            <person name="Ferrarezi J.A."/>
            <person name="Labate C.A."/>
        </authorList>
    </citation>
    <scope>NUCLEOTIDE SEQUENCE</scope>
    <source>
        <strain evidence="1">MF-1</strain>
    </source>
</reference>
<dbReference type="OrthoDB" id="2273864at2759"/>
<keyword evidence="2" id="KW-1185">Reference proteome</keyword>
<dbReference type="AlphaFoldDB" id="A0A9Q3C4P5"/>
<sequence length="136" mass="15817">MMTWPISHKMRSGYDLRKHPLRVIPHGFESLQLKISRDLSTAFHPGTDGKTERVNQILEQYIWIYFSYHQDDWHTRLPLAEFSYNNAEHSSKKKSPFFTIYGINPSFYPIHISQDSPAGNLPTKLQSAQKVVKGEL</sequence>
<evidence type="ECO:0000313" key="2">
    <source>
        <dbReference type="Proteomes" id="UP000765509"/>
    </source>
</evidence>
<dbReference type="Gene3D" id="3.30.420.10">
    <property type="entry name" value="Ribonuclease H-like superfamily/Ribonuclease H"/>
    <property type="match status" value="1"/>
</dbReference>